<accession>A0A0G4FPW6</accession>
<dbReference type="GO" id="GO:0010971">
    <property type="term" value="P:positive regulation of G2/M transition of mitotic cell cycle"/>
    <property type="evidence" value="ECO:0007669"/>
    <property type="project" value="TreeGrafter"/>
</dbReference>
<dbReference type="SUPFAM" id="SSF52821">
    <property type="entry name" value="Rhodanese/Cell cycle control phosphatase"/>
    <property type="match status" value="1"/>
</dbReference>
<evidence type="ECO:0000313" key="4">
    <source>
        <dbReference type="Proteomes" id="UP000041254"/>
    </source>
</evidence>
<dbReference type="Pfam" id="PF00023">
    <property type="entry name" value="Ank"/>
    <property type="match status" value="1"/>
</dbReference>
<keyword evidence="1" id="KW-0040">ANK repeat</keyword>
<dbReference type="Gene3D" id="1.25.40.20">
    <property type="entry name" value="Ankyrin repeat-containing domain"/>
    <property type="match status" value="1"/>
</dbReference>
<dbReference type="Pfam" id="PF00581">
    <property type="entry name" value="Rhodanese"/>
    <property type="match status" value="1"/>
</dbReference>
<dbReference type="InterPro" id="IPR002110">
    <property type="entry name" value="Ankyrin_rpt"/>
</dbReference>
<dbReference type="PROSITE" id="PS50297">
    <property type="entry name" value="ANK_REP_REGION"/>
    <property type="match status" value="1"/>
</dbReference>
<evidence type="ECO:0000313" key="3">
    <source>
        <dbReference type="EMBL" id="CEM16509.1"/>
    </source>
</evidence>
<proteinExistence type="predicted"/>
<reference evidence="3 4" key="1">
    <citation type="submission" date="2014-11" db="EMBL/GenBank/DDBJ databases">
        <authorList>
            <person name="Zhu J."/>
            <person name="Qi W."/>
            <person name="Song R."/>
        </authorList>
    </citation>
    <scope>NUCLEOTIDE SEQUENCE [LARGE SCALE GENOMIC DNA]</scope>
</reference>
<name>A0A0G4FPW6_VITBC</name>
<dbReference type="VEuPathDB" id="CryptoDB:Vbra_790"/>
<keyword evidence="4" id="KW-1185">Reference proteome</keyword>
<gene>
    <name evidence="3" type="ORF">Vbra_790</name>
</gene>
<dbReference type="Gene3D" id="3.40.250.10">
    <property type="entry name" value="Rhodanese-like domain"/>
    <property type="match status" value="1"/>
</dbReference>
<dbReference type="EMBL" id="CDMY01000477">
    <property type="protein sequence ID" value="CEM16509.1"/>
    <property type="molecule type" value="Genomic_DNA"/>
</dbReference>
<dbReference type="PROSITE" id="PS50206">
    <property type="entry name" value="RHODANESE_3"/>
    <property type="match status" value="1"/>
</dbReference>
<dbReference type="GO" id="GO:0004725">
    <property type="term" value="F:protein tyrosine phosphatase activity"/>
    <property type="evidence" value="ECO:0007669"/>
    <property type="project" value="TreeGrafter"/>
</dbReference>
<dbReference type="PhylomeDB" id="A0A0G4FPW6"/>
<dbReference type="InterPro" id="IPR036770">
    <property type="entry name" value="Ankyrin_rpt-contain_sf"/>
</dbReference>
<dbReference type="GO" id="GO:0000086">
    <property type="term" value="P:G2/M transition of mitotic cell cycle"/>
    <property type="evidence" value="ECO:0007669"/>
    <property type="project" value="TreeGrafter"/>
</dbReference>
<dbReference type="PANTHER" id="PTHR10828">
    <property type="entry name" value="M-PHASE INDUCER PHOSPHATASE DUAL SPECIFICITY PHOSPHATASE CDC25"/>
    <property type="match status" value="1"/>
</dbReference>
<dbReference type="SUPFAM" id="SSF48403">
    <property type="entry name" value="Ankyrin repeat"/>
    <property type="match status" value="1"/>
</dbReference>
<dbReference type="GO" id="GO:0005737">
    <property type="term" value="C:cytoplasm"/>
    <property type="evidence" value="ECO:0007669"/>
    <property type="project" value="TreeGrafter"/>
</dbReference>
<dbReference type="GO" id="GO:0110032">
    <property type="term" value="P:positive regulation of G2/MI transition of meiotic cell cycle"/>
    <property type="evidence" value="ECO:0007669"/>
    <property type="project" value="TreeGrafter"/>
</dbReference>
<dbReference type="Proteomes" id="UP000041254">
    <property type="component" value="Unassembled WGS sequence"/>
</dbReference>
<dbReference type="AlphaFoldDB" id="A0A0G4FPW6"/>
<feature type="repeat" description="ANK" evidence="1">
    <location>
        <begin position="114"/>
        <end position="138"/>
    </location>
</feature>
<dbReference type="OrthoDB" id="310744at2759"/>
<sequence>MDPDHRELKGRPRISPQTMLGMLKGEYGDVVSGGYTVLDARWTDEYEGGHIEGAIHASSKETVRDALWDPNGCPKYGPQHVDRRLHLSISRPVTQLMYVKKGKAAELPTQQDFDGNTALHTAAHFNNTASVEQLLKWGQEQDLPLLRISNHEGKTPWDCALGHPRIRQLMRKYR</sequence>
<organism evidence="3 4">
    <name type="scientific">Vitrella brassicaformis (strain CCMP3155)</name>
    <dbReference type="NCBI Taxonomy" id="1169540"/>
    <lineage>
        <taxon>Eukaryota</taxon>
        <taxon>Sar</taxon>
        <taxon>Alveolata</taxon>
        <taxon>Colpodellida</taxon>
        <taxon>Vitrellaceae</taxon>
        <taxon>Vitrella</taxon>
    </lineage>
</organism>
<dbReference type="PROSITE" id="PS50088">
    <property type="entry name" value="ANK_REPEAT"/>
    <property type="match status" value="1"/>
</dbReference>
<dbReference type="InterPro" id="IPR001763">
    <property type="entry name" value="Rhodanese-like_dom"/>
</dbReference>
<evidence type="ECO:0000259" key="2">
    <source>
        <dbReference type="PROSITE" id="PS50206"/>
    </source>
</evidence>
<dbReference type="PANTHER" id="PTHR10828:SF76">
    <property type="entry name" value="M-PHASE INDUCER PHOSPHATASE"/>
    <property type="match status" value="1"/>
</dbReference>
<dbReference type="InParanoid" id="A0A0G4FPW6"/>
<dbReference type="STRING" id="1169540.A0A0G4FPW6"/>
<dbReference type="GO" id="GO:0005634">
    <property type="term" value="C:nucleus"/>
    <property type="evidence" value="ECO:0007669"/>
    <property type="project" value="TreeGrafter"/>
</dbReference>
<feature type="domain" description="Rhodanese" evidence="2">
    <location>
        <begin position="31"/>
        <end position="56"/>
    </location>
</feature>
<evidence type="ECO:0000256" key="1">
    <source>
        <dbReference type="PROSITE-ProRule" id="PRU00023"/>
    </source>
</evidence>
<protein>
    <recommendedName>
        <fullName evidence="2">Rhodanese domain-containing protein</fullName>
    </recommendedName>
</protein>
<dbReference type="InterPro" id="IPR036873">
    <property type="entry name" value="Rhodanese-like_dom_sf"/>
</dbReference>